<evidence type="ECO:0000259" key="2">
    <source>
        <dbReference type="Pfam" id="PF01471"/>
    </source>
</evidence>
<keyword evidence="1" id="KW-0732">Signal</keyword>
<evidence type="ECO:0000313" key="4">
    <source>
        <dbReference type="Proteomes" id="UP000245911"/>
    </source>
</evidence>
<sequence>MKLNTLTATALAAALMVSGTGRATADIGDAIAGGIIGGVIVGAIQHNRTRTQPVRTHRPRVPSAARQQARDVQTALNHFQFHVGVADGVLGRQSRAGISQYQAYLSFPVTGHLSEFERQVLLSAHQRAVMGGPHVTRVAASHPNGMRGLLDTVRDEMLGINQQPVTVATPAPPVVPAATAVPAAPEAPAATSAVPNFFGGQSGGAVQQASLASHCNRVSLVTNANGGYAELGTLSDPVFALNEQFCLARGYAIAEGEALVAQVPGATAQSIAAQCQGLEPLLQPHVAALSVQPRDQVLQGVTQFVLTSGMSTSDLASTARICLSSGYLTEDLTVAVGSAMVLVALGEHSYGELPAHHLMQGIGATQRRELAAEWFRASLPAGGVVSTEVAFRPGPDSRNALILAAVDGATGAAPMAATPVAPVIAPQTAPQPYSK</sequence>
<name>A0A2T8HR25_9RHOB</name>
<dbReference type="InterPro" id="IPR002477">
    <property type="entry name" value="Peptidoglycan-bd-like"/>
</dbReference>
<feature type="signal peptide" evidence="1">
    <location>
        <begin position="1"/>
        <end position="25"/>
    </location>
</feature>
<organism evidence="3 4">
    <name type="scientific">Pararhodobacter oceanensis</name>
    <dbReference type="NCBI Taxonomy" id="2172121"/>
    <lineage>
        <taxon>Bacteria</taxon>
        <taxon>Pseudomonadati</taxon>
        <taxon>Pseudomonadota</taxon>
        <taxon>Alphaproteobacteria</taxon>
        <taxon>Rhodobacterales</taxon>
        <taxon>Paracoccaceae</taxon>
        <taxon>Pararhodobacter</taxon>
    </lineage>
</organism>
<evidence type="ECO:0000313" key="3">
    <source>
        <dbReference type="EMBL" id="PVH27762.1"/>
    </source>
</evidence>
<dbReference type="OrthoDB" id="7444491at2"/>
<reference evidence="3 4" key="1">
    <citation type="submission" date="2018-04" db="EMBL/GenBank/DDBJ databases">
        <title>Pararhodobacter oceanense sp. nov., isolated from marine intertidal sediment.</title>
        <authorList>
            <person name="Wang X.-L."/>
            <person name="Du Z.-J."/>
        </authorList>
    </citation>
    <scope>NUCLEOTIDE SEQUENCE [LARGE SCALE GENOMIC DNA]</scope>
    <source>
        <strain evidence="3 4">AM505</strain>
    </source>
</reference>
<comment type="caution">
    <text evidence="3">The sequence shown here is derived from an EMBL/GenBank/DDBJ whole genome shotgun (WGS) entry which is preliminary data.</text>
</comment>
<keyword evidence="4" id="KW-1185">Reference proteome</keyword>
<dbReference type="Pfam" id="PF01471">
    <property type="entry name" value="PG_binding_1"/>
    <property type="match status" value="1"/>
</dbReference>
<dbReference type="Proteomes" id="UP000245911">
    <property type="component" value="Unassembled WGS sequence"/>
</dbReference>
<dbReference type="EMBL" id="QDKM01000009">
    <property type="protein sequence ID" value="PVH27762.1"/>
    <property type="molecule type" value="Genomic_DNA"/>
</dbReference>
<dbReference type="RefSeq" id="WP_116559490.1">
    <property type="nucleotide sequence ID" value="NZ_QDKM01000009.1"/>
</dbReference>
<gene>
    <name evidence="3" type="ORF">DDE20_15775</name>
</gene>
<dbReference type="InterPro" id="IPR036365">
    <property type="entry name" value="PGBD-like_sf"/>
</dbReference>
<feature type="domain" description="Peptidoglycan binding-like" evidence="2">
    <location>
        <begin position="67"/>
        <end position="113"/>
    </location>
</feature>
<dbReference type="SUPFAM" id="SSF47090">
    <property type="entry name" value="PGBD-like"/>
    <property type="match status" value="1"/>
</dbReference>
<feature type="chain" id="PRO_5015650035" description="Peptidoglycan binding-like domain-containing protein" evidence="1">
    <location>
        <begin position="26"/>
        <end position="435"/>
    </location>
</feature>
<accession>A0A2T8HR25</accession>
<proteinExistence type="predicted"/>
<evidence type="ECO:0000256" key="1">
    <source>
        <dbReference type="SAM" id="SignalP"/>
    </source>
</evidence>
<protein>
    <recommendedName>
        <fullName evidence="2">Peptidoglycan binding-like domain-containing protein</fullName>
    </recommendedName>
</protein>
<dbReference type="AlphaFoldDB" id="A0A2T8HR25"/>